<dbReference type="Proteomes" id="UP000380867">
    <property type="component" value="Unassembled WGS sequence"/>
</dbReference>
<dbReference type="AlphaFoldDB" id="A0A5M4FG99"/>
<evidence type="ECO:0000313" key="5">
    <source>
        <dbReference type="Proteomes" id="UP000380867"/>
    </source>
</evidence>
<dbReference type="InterPro" id="IPR028081">
    <property type="entry name" value="Leu-bd"/>
</dbReference>
<organism evidence="4 5">
    <name type="scientific">Aeromicrobium ginsengisoli</name>
    <dbReference type="NCBI Taxonomy" id="363867"/>
    <lineage>
        <taxon>Bacteria</taxon>
        <taxon>Bacillati</taxon>
        <taxon>Actinomycetota</taxon>
        <taxon>Actinomycetes</taxon>
        <taxon>Propionibacteriales</taxon>
        <taxon>Nocardioidaceae</taxon>
        <taxon>Aeromicrobium</taxon>
    </lineage>
</organism>
<feature type="domain" description="Leucine-binding protein" evidence="3">
    <location>
        <begin position="63"/>
        <end position="386"/>
    </location>
</feature>
<accession>A0A5M4FG99</accession>
<dbReference type="EMBL" id="SDPQ02000002">
    <property type="protein sequence ID" value="KAA1397813.1"/>
    <property type="molecule type" value="Genomic_DNA"/>
</dbReference>
<reference evidence="4" key="1">
    <citation type="submission" date="2019-09" db="EMBL/GenBank/DDBJ databases">
        <authorList>
            <person name="Li J."/>
        </authorList>
    </citation>
    <scope>NUCLEOTIDE SEQUENCE [LARGE SCALE GENOMIC DNA]</scope>
    <source>
        <strain evidence="4">JCM 14732</strain>
    </source>
</reference>
<comment type="caution">
    <text evidence="4">The sequence shown here is derived from an EMBL/GenBank/DDBJ whole genome shotgun (WGS) entry which is preliminary data.</text>
</comment>
<dbReference type="InterPro" id="IPR051010">
    <property type="entry name" value="BCAA_transport"/>
</dbReference>
<dbReference type="SUPFAM" id="SSF53822">
    <property type="entry name" value="Periplasmic binding protein-like I"/>
    <property type="match status" value="1"/>
</dbReference>
<dbReference type="Pfam" id="PF13458">
    <property type="entry name" value="Peripla_BP_6"/>
    <property type="match status" value="1"/>
</dbReference>
<proteinExistence type="inferred from homology"/>
<keyword evidence="2" id="KW-0732">Signal</keyword>
<sequence length="434" mass="44868">MRSPVSETHSRNARARIRKAGRRGAIVALVAACIVSLAACGDDSEGSSSAGTPKSLNKATGTPIKLGILNPVNGSAKSPGAPQGLNAAVKYVNGNLGGIDNHPIKVVSCDVDVASPETNIGCANQLAKSGVVAVIDAFNPTSSAALPILQSAKIPMIGPVPFDTVTGSKPDDRVYFGPAPAAFLLGAMQSIKQQGYSSVTLANLDLPSGHQTNDQILTPLGKSIGLDVKGVYYSPSNPNFSVLASTIKSTKAEVAGLLLALDEPTCNKLAQSLQNVGFKGVIFLATCTEFINKLGQKAVGAETYSSVWLPTAKSSAPAEVKKNLDVAADYLTAQGGPSDWYAFATFATVVDFAKTLGAAKPSEYTGPSVLKTLKAVEGYQSFLGPVLSCNRPTSPNCTTEFYNFKVVGNKKTELVGGKAIQPDPKGLKAIPGAN</sequence>
<dbReference type="InterPro" id="IPR028082">
    <property type="entry name" value="Peripla_BP_I"/>
</dbReference>
<evidence type="ECO:0000313" key="4">
    <source>
        <dbReference type="EMBL" id="KAA1397813.1"/>
    </source>
</evidence>
<keyword evidence="5" id="KW-1185">Reference proteome</keyword>
<dbReference type="PANTHER" id="PTHR30483">
    <property type="entry name" value="LEUCINE-SPECIFIC-BINDING PROTEIN"/>
    <property type="match status" value="1"/>
</dbReference>
<protein>
    <submittedName>
        <fullName evidence="4">ABC transporter substrate-binding protein</fullName>
    </submittedName>
</protein>
<gene>
    <name evidence="4" type="ORF">ESP70_010735</name>
</gene>
<evidence type="ECO:0000259" key="3">
    <source>
        <dbReference type="Pfam" id="PF13458"/>
    </source>
</evidence>
<dbReference type="PANTHER" id="PTHR30483:SF6">
    <property type="entry name" value="PERIPLASMIC BINDING PROTEIN OF ABC TRANSPORTER FOR NATURAL AMINO ACIDS"/>
    <property type="match status" value="1"/>
</dbReference>
<comment type="similarity">
    <text evidence="1">Belongs to the leucine-binding protein family.</text>
</comment>
<evidence type="ECO:0000256" key="2">
    <source>
        <dbReference type="ARBA" id="ARBA00022729"/>
    </source>
</evidence>
<dbReference type="Gene3D" id="3.40.50.2300">
    <property type="match status" value="2"/>
</dbReference>
<evidence type="ECO:0000256" key="1">
    <source>
        <dbReference type="ARBA" id="ARBA00010062"/>
    </source>
</evidence>
<dbReference type="OrthoDB" id="3666180at2"/>
<name>A0A5M4FG99_9ACTN</name>